<dbReference type="PANTHER" id="PTHR18966">
    <property type="entry name" value="IONOTROPIC GLUTAMATE RECEPTOR"/>
    <property type="match status" value="1"/>
</dbReference>
<dbReference type="Pfam" id="PF00497">
    <property type="entry name" value="SBP_bac_3"/>
    <property type="match status" value="1"/>
</dbReference>
<evidence type="ECO:0000259" key="11">
    <source>
        <dbReference type="SMART" id="SM00062"/>
    </source>
</evidence>
<dbReference type="RefSeq" id="WP_323197837.1">
    <property type="nucleotide sequence ID" value="NZ_JAYGHG010000046.1"/>
</dbReference>
<evidence type="ECO:0000256" key="7">
    <source>
        <dbReference type="ARBA" id="ARBA00023170"/>
    </source>
</evidence>
<keyword evidence="3 10" id="KW-0812">Transmembrane</keyword>
<organism evidence="13 14">
    <name type="scientific">Nodularia harveyana UHCC-0300</name>
    <dbReference type="NCBI Taxonomy" id="2974287"/>
    <lineage>
        <taxon>Bacteria</taxon>
        <taxon>Bacillati</taxon>
        <taxon>Cyanobacteriota</taxon>
        <taxon>Cyanophyceae</taxon>
        <taxon>Nostocales</taxon>
        <taxon>Nodulariaceae</taxon>
        <taxon>Nodularia</taxon>
    </lineage>
</organism>
<reference evidence="13 14" key="1">
    <citation type="submission" date="2023-12" db="EMBL/GenBank/DDBJ databases">
        <title>Baltic Sea Cyanobacteria.</title>
        <authorList>
            <person name="Delbaje E."/>
            <person name="Fewer D.P."/>
            <person name="Shishido T.K."/>
        </authorList>
    </citation>
    <scope>NUCLEOTIDE SEQUENCE [LARGE SCALE GENOMIC DNA]</scope>
    <source>
        <strain evidence="13 14">UHCC-0300</strain>
    </source>
</reference>
<dbReference type="EMBL" id="JAYGHG010000046">
    <property type="protein sequence ID" value="MEA5583538.1"/>
    <property type="molecule type" value="Genomic_DNA"/>
</dbReference>
<comment type="subcellular location">
    <subcellularLocation>
        <location evidence="1">Membrane</location>
        <topology evidence="1">Multi-pass membrane protein</topology>
    </subcellularLocation>
</comment>
<keyword evidence="2" id="KW-0813">Transport</keyword>
<keyword evidence="4 10" id="KW-1133">Transmembrane helix</keyword>
<evidence type="ECO:0000313" key="13">
    <source>
        <dbReference type="EMBL" id="MEA5583538.1"/>
    </source>
</evidence>
<dbReference type="InterPro" id="IPR001320">
    <property type="entry name" value="Iontro_rcpt_C"/>
</dbReference>
<keyword evidence="6 10" id="KW-0472">Membrane</keyword>
<dbReference type="InterPro" id="IPR015683">
    <property type="entry name" value="Ionotropic_Glu_rcpt"/>
</dbReference>
<feature type="transmembrane region" description="Helical" evidence="10">
    <location>
        <begin position="196"/>
        <end position="216"/>
    </location>
</feature>
<keyword evidence="7" id="KW-0675">Receptor</keyword>
<dbReference type="SUPFAM" id="SSF81324">
    <property type="entry name" value="Voltage-gated potassium channels"/>
    <property type="match status" value="1"/>
</dbReference>
<evidence type="ECO:0000256" key="10">
    <source>
        <dbReference type="SAM" id="Phobius"/>
    </source>
</evidence>
<name>A0ABU5UIY9_9CYAN</name>
<dbReference type="SMART" id="SM00079">
    <property type="entry name" value="PBPe"/>
    <property type="match status" value="1"/>
</dbReference>
<feature type="transmembrane region" description="Helical" evidence="10">
    <location>
        <begin position="228"/>
        <end position="256"/>
    </location>
</feature>
<dbReference type="Proteomes" id="UP001302120">
    <property type="component" value="Unassembled WGS sequence"/>
</dbReference>
<dbReference type="Gene3D" id="1.10.287.70">
    <property type="match status" value="1"/>
</dbReference>
<feature type="domain" description="Ionotropic glutamate receptor C-terminal" evidence="12">
    <location>
        <begin position="53"/>
        <end position="383"/>
    </location>
</feature>
<keyword evidence="9" id="KW-0407">Ion channel</keyword>
<dbReference type="Gene3D" id="3.40.190.10">
    <property type="entry name" value="Periplasmic binding protein-like II"/>
    <property type="match status" value="2"/>
</dbReference>
<evidence type="ECO:0000313" key="14">
    <source>
        <dbReference type="Proteomes" id="UP001302120"/>
    </source>
</evidence>
<comment type="caution">
    <text evidence="13">The sequence shown here is derived from an EMBL/GenBank/DDBJ whole genome shotgun (WGS) entry which is preliminary data.</text>
</comment>
<dbReference type="SMART" id="SM00062">
    <property type="entry name" value="PBPb"/>
    <property type="match status" value="1"/>
</dbReference>
<evidence type="ECO:0000256" key="4">
    <source>
        <dbReference type="ARBA" id="ARBA00022989"/>
    </source>
</evidence>
<accession>A0ABU5UIY9</accession>
<gene>
    <name evidence="13" type="ORF">VB620_19615</name>
</gene>
<sequence>MNFRHFPGSQQLHSIVSASIFEIRQGFAANYNCLTGVAVALVISAPTLASAAPLRVGVVGSAPFVVEKDADISGISVEVWEKVAESQNLEYELIPQSTVDNALQVVEQRELDLLIGPITITAQRLEKVDFTQPYFSTEIAVLSKDDDPSVWSRVKPFFETAVLTSIGILVILLFVVGNLIWLAERHQNTEQFPKKYLHGVGNGMWFALVTLTTVGYGDRAPVTPMGRFIAGTWMVLALVTVSSLTAGLASAITIALSGDSTERFSSPSNLEASRLATVAGSSSVEVVQNYSNRVQQLPTLAAAVGLLSTEKADAVVFDRPAMEYYLSQNPKLNLKITNLSLGNELYGFVLPIDSPFRKQLNIQLRLMSENGSLEEIATRWLSQTAELSQSSTI</sequence>
<feature type="domain" description="Solute-binding protein family 3/N-terminal" evidence="11">
    <location>
        <begin position="53"/>
        <end position="384"/>
    </location>
</feature>
<feature type="transmembrane region" description="Helical" evidence="10">
    <location>
        <begin position="162"/>
        <end position="184"/>
    </location>
</feature>
<evidence type="ECO:0000256" key="1">
    <source>
        <dbReference type="ARBA" id="ARBA00004141"/>
    </source>
</evidence>
<evidence type="ECO:0000256" key="3">
    <source>
        <dbReference type="ARBA" id="ARBA00022692"/>
    </source>
</evidence>
<evidence type="ECO:0000256" key="6">
    <source>
        <dbReference type="ARBA" id="ARBA00023136"/>
    </source>
</evidence>
<evidence type="ECO:0000256" key="8">
    <source>
        <dbReference type="ARBA" id="ARBA00023180"/>
    </source>
</evidence>
<evidence type="ECO:0000256" key="2">
    <source>
        <dbReference type="ARBA" id="ARBA00022448"/>
    </source>
</evidence>
<keyword evidence="5" id="KW-0406">Ion transport</keyword>
<dbReference type="Pfam" id="PF00060">
    <property type="entry name" value="Lig_chan"/>
    <property type="match status" value="1"/>
</dbReference>
<protein>
    <submittedName>
        <fullName evidence="13">Transporter substrate-binding domain-containing protein</fullName>
    </submittedName>
</protein>
<evidence type="ECO:0000256" key="5">
    <source>
        <dbReference type="ARBA" id="ARBA00023065"/>
    </source>
</evidence>
<dbReference type="InterPro" id="IPR001638">
    <property type="entry name" value="Solute-binding_3/MltF_N"/>
</dbReference>
<dbReference type="SUPFAM" id="SSF53850">
    <property type="entry name" value="Periplasmic binding protein-like II"/>
    <property type="match status" value="1"/>
</dbReference>
<keyword evidence="8" id="KW-0325">Glycoprotein</keyword>
<evidence type="ECO:0000259" key="12">
    <source>
        <dbReference type="SMART" id="SM00079"/>
    </source>
</evidence>
<evidence type="ECO:0000256" key="9">
    <source>
        <dbReference type="ARBA" id="ARBA00023303"/>
    </source>
</evidence>
<proteinExistence type="predicted"/>
<keyword evidence="14" id="KW-1185">Reference proteome</keyword>